<evidence type="ECO:0000313" key="2">
    <source>
        <dbReference type="EMBL" id="MDP9825354.1"/>
    </source>
</evidence>
<gene>
    <name evidence="2" type="ORF">J2S57_001103</name>
</gene>
<protein>
    <recommendedName>
        <fullName evidence="4">TadE-like protein</fullName>
    </recommendedName>
</protein>
<dbReference type="Proteomes" id="UP001235712">
    <property type="component" value="Unassembled WGS sequence"/>
</dbReference>
<proteinExistence type="predicted"/>
<feature type="transmembrane region" description="Helical" evidence="1">
    <location>
        <begin position="12"/>
        <end position="33"/>
    </location>
</feature>
<sequence>MTDTRDEQGSAVIEFITLGMLLLLPVAYLVLILGRVQAATFAANGAAREATRSYVTAANSGEGQVRAAASAELALQDQGFGSEEGELQIVCSRALCLTPGERVRAEVRVTADFPWLPAGLAETLRAHVVVTASQVETVDRFRAP</sequence>
<keyword evidence="1" id="KW-1133">Transmembrane helix</keyword>
<reference evidence="2 3" key="1">
    <citation type="submission" date="2023-07" db="EMBL/GenBank/DDBJ databases">
        <title>Sequencing the genomes of 1000 actinobacteria strains.</title>
        <authorList>
            <person name="Klenk H.-P."/>
        </authorList>
    </citation>
    <scope>NUCLEOTIDE SEQUENCE [LARGE SCALE GENOMIC DNA]</scope>
    <source>
        <strain evidence="2 3">DSM 44388</strain>
    </source>
</reference>
<evidence type="ECO:0000256" key="1">
    <source>
        <dbReference type="SAM" id="Phobius"/>
    </source>
</evidence>
<accession>A0ABT9NY50</accession>
<evidence type="ECO:0000313" key="3">
    <source>
        <dbReference type="Proteomes" id="UP001235712"/>
    </source>
</evidence>
<comment type="caution">
    <text evidence="2">The sequence shown here is derived from an EMBL/GenBank/DDBJ whole genome shotgun (WGS) entry which is preliminary data.</text>
</comment>
<evidence type="ECO:0008006" key="4">
    <source>
        <dbReference type="Google" id="ProtNLM"/>
    </source>
</evidence>
<keyword evidence="1" id="KW-0472">Membrane</keyword>
<dbReference type="RefSeq" id="WP_307239048.1">
    <property type="nucleotide sequence ID" value="NZ_JAUSQZ010000001.1"/>
</dbReference>
<dbReference type="EMBL" id="JAUSQZ010000001">
    <property type="protein sequence ID" value="MDP9825354.1"/>
    <property type="molecule type" value="Genomic_DNA"/>
</dbReference>
<name>A0ABT9NY50_9ACTN</name>
<organism evidence="2 3">
    <name type="scientific">Kineosporia succinea</name>
    <dbReference type="NCBI Taxonomy" id="84632"/>
    <lineage>
        <taxon>Bacteria</taxon>
        <taxon>Bacillati</taxon>
        <taxon>Actinomycetota</taxon>
        <taxon>Actinomycetes</taxon>
        <taxon>Kineosporiales</taxon>
        <taxon>Kineosporiaceae</taxon>
        <taxon>Kineosporia</taxon>
    </lineage>
</organism>
<keyword evidence="1" id="KW-0812">Transmembrane</keyword>
<keyword evidence="3" id="KW-1185">Reference proteome</keyword>